<proteinExistence type="inferred from homology"/>
<dbReference type="Proteomes" id="UP000308133">
    <property type="component" value="Unassembled WGS sequence"/>
</dbReference>
<evidence type="ECO:0000313" key="6">
    <source>
        <dbReference type="Proteomes" id="UP000308133"/>
    </source>
</evidence>
<evidence type="ECO:0000313" key="5">
    <source>
        <dbReference type="EMBL" id="TKX23013.1"/>
    </source>
</evidence>
<dbReference type="InterPro" id="IPR001680">
    <property type="entry name" value="WD40_rpt"/>
</dbReference>
<evidence type="ECO:0000256" key="2">
    <source>
        <dbReference type="ARBA" id="ARBA00022574"/>
    </source>
</evidence>
<dbReference type="FunFam" id="2.130.10.10:FF:000190">
    <property type="entry name" value="Nuclear pore complex subunit"/>
    <property type="match status" value="1"/>
</dbReference>
<dbReference type="EMBL" id="PTQR01000059">
    <property type="protein sequence ID" value="TKX23013.1"/>
    <property type="molecule type" value="Genomic_DNA"/>
</dbReference>
<feature type="repeat" description="WD" evidence="4">
    <location>
        <begin position="281"/>
        <end position="306"/>
    </location>
</feature>
<comment type="similarity">
    <text evidence="1">Belongs to the WD repeat rae1 family.</text>
</comment>
<keyword evidence="2 4" id="KW-0853">WD repeat</keyword>
<accession>A0A4U7AWV0</accession>
<dbReference type="SMART" id="SM00320">
    <property type="entry name" value="WD40"/>
    <property type="match status" value="5"/>
</dbReference>
<dbReference type="Pfam" id="PF00400">
    <property type="entry name" value="WD40"/>
    <property type="match status" value="3"/>
</dbReference>
<evidence type="ECO:0000256" key="4">
    <source>
        <dbReference type="PROSITE-ProRule" id="PRU00221"/>
    </source>
</evidence>
<dbReference type="SUPFAM" id="SSF50978">
    <property type="entry name" value="WD40 repeat-like"/>
    <property type="match status" value="1"/>
</dbReference>
<protein>
    <submittedName>
        <fullName evidence="5">Nucleoporin GLE2</fullName>
    </submittedName>
</protein>
<organism evidence="5 6">
    <name type="scientific">Elsinoe australis</name>
    <dbReference type="NCBI Taxonomy" id="40998"/>
    <lineage>
        <taxon>Eukaryota</taxon>
        <taxon>Fungi</taxon>
        <taxon>Dikarya</taxon>
        <taxon>Ascomycota</taxon>
        <taxon>Pezizomycotina</taxon>
        <taxon>Dothideomycetes</taxon>
        <taxon>Dothideomycetidae</taxon>
        <taxon>Myriangiales</taxon>
        <taxon>Elsinoaceae</taxon>
        <taxon>Elsinoe</taxon>
    </lineage>
</organism>
<sequence>MSEIYTYLDQLNKTSDTMSGLFGAQTSASSSASATQGDLTKDVQLTSPPEDSISDLAFNPQRDFLSVASWDKKVRIYEIDASGNSQGKAMFEHEGPVLNTCWSKDGTKVFGAGADKAARMLDLGANSTTAQQVAAHNEPIRCVESIMVQGNPMLVTGSWDKTVKYWDLRQQQPVATLECQDRVYCMDVRDQLLVIGTAERWINVVNLNEPAKFYKQMQSPLKWQTRTVACFTDATGFAVGSIEGRCAIQYVEDKDASSNFSFKCHRSNVPNQRDVANVFSVNTISFHPQHGTFSTAGSDGTFHFWDKDAKHRLKGYPEVGGTISATDFNSSGSIFAYAVSYDWSKGYAHNNQSLPNKIMLHPIQAEECKPRPGGKKR</sequence>
<feature type="repeat" description="WD" evidence="4">
    <location>
        <begin position="133"/>
        <end position="176"/>
    </location>
</feature>
<dbReference type="AlphaFoldDB" id="A0A4U7AWV0"/>
<dbReference type="PANTHER" id="PTHR10971">
    <property type="entry name" value="MRNA EXPORT FACTOR AND BUB3"/>
    <property type="match status" value="1"/>
</dbReference>
<comment type="caution">
    <text evidence="5">The sequence shown here is derived from an EMBL/GenBank/DDBJ whole genome shotgun (WGS) entry which is preliminary data.</text>
</comment>
<evidence type="ECO:0000256" key="1">
    <source>
        <dbReference type="ARBA" id="ARBA00007830"/>
    </source>
</evidence>
<name>A0A4U7AWV0_9PEZI</name>
<keyword evidence="3" id="KW-0677">Repeat</keyword>
<dbReference type="InterPro" id="IPR036322">
    <property type="entry name" value="WD40_repeat_dom_sf"/>
</dbReference>
<gene>
    <name evidence="5" type="ORF">C1H76_4752</name>
</gene>
<dbReference type="Gene3D" id="2.130.10.10">
    <property type="entry name" value="YVTN repeat-like/Quinoprotein amine dehydrogenase"/>
    <property type="match status" value="1"/>
</dbReference>
<evidence type="ECO:0000256" key="3">
    <source>
        <dbReference type="ARBA" id="ARBA00022737"/>
    </source>
</evidence>
<dbReference type="PROSITE" id="PS50082">
    <property type="entry name" value="WD_REPEATS_2"/>
    <property type="match status" value="2"/>
</dbReference>
<dbReference type="InterPro" id="IPR015943">
    <property type="entry name" value="WD40/YVTN_repeat-like_dom_sf"/>
</dbReference>
<reference evidence="5 6" key="1">
    <citation type="submission" date="2018-02" db="EMBL/GenBank/DDBJ databases">
        <title>Draft genome sequences of Elsinoe sp., causing black scab on jojoba.</title>
        <authorList>
            <person name="Stodart B."/>
            <person name="Jeffress S."/>
            <person name="Ash G."/>
            <person name="Arun Chinnappa K."/>
        </authorList>
    </citation>
    <scope>NUCLEOTIDE SEQUENCE [LARGE SCALE GENOMIC DNA]</scope>
    <source>
        <strain evidence="5 6">Hillstone_2</strain>
    </source>
</reference>